<feature type="region of interest" description="Disordered" evidence="1">
    <location>
        <begin position="256"/>
        <end position="278"/>
    </location>
</feature>
<dbReference type="GO" id="GO:0003677">
    <property type="term" value="F:DNA binding"/>
    <property type="evidence" value="ECO:0007669"/>
    <property type="project" value="TreeGrafter"/>
</dbReference>
<feature type="region of interest" description="Disordered" evidence="1">
    <location>
        <begin position="325"/>
        <end position="378"/>
    </location>
</feature>
<reference evidence="2 3" key="1">
    <citation type="submission" date="2014-04" db="EMBL/GenBank/DDBJ databases">
        <authorList>
            <consortium name="DOE Joint Genome Institute"/>
            <person name="Kuo A."/>
            <person name="Tarkka M."/>
            <person name="Buscot F."/>
            <person name="Kohler A."/>
            <person name="Nagy L.G."/>
            <person name="Floudas D."/>
            <person name="Copeland A."/>
            <person name="Barry K.W."/>
            <person name="Cichocki N."/>
            <person name="Veneault-Fourrey C."/>
            <person name="LaButti K."/>
            <person name="Lindquist E.A."/>
            <person name="Lipzen A."/>
            <person name="Lundell T."/>
            <person name="Morin E."/>
            <person name="Murat C."/>
            <person name="Sun H."/>
            <person name="Tunlid A."/>
            <person name="Henrissat B."/>
            <person name="Grigoriev I.V."/>
            <person name="Hibbett D.S."/>
            <person name="Martin F."/>
            <person name="Nordberg H.P."/>
            <person name="Cantor M.N."/>
            <person name="Hua S.X."/>
        </authorList>
    </citation>
    <scope>NUCLEOTIDE SEQUENCE [LARGE SCALE GENOMIC DNA]</scope>
    <source>
        <strain evidence="2 3">F 1598</strain>
    </source>
</reference>
<evidence type="ECO:0008006" key="4">
    <source>
        <dbReference type="Google" id="ProtNLM"/>
    </source>
</evidence>
<dbReference type="OrthoDB" id="5572844at2759"/>
<dbReference type="PANTHER" id="PTHR28027">
    <property type="entry name" value="TRANSCRIPTIONAL REGULATOR MIT1"/>
    <property type="match status" value="1"/>
</dbReference>
<proteinExistence type="predicted"/>
<feature type="region of interest" description="Disordered" evidence="1">
    <location>
        <begin position="101"/>
        <end position="143"/>
    </location>
</feature>
<keyword evidence="3" id="KW-1185">Reference proteome</keyword>
<reference evidence="3" key="2">
    <citation type="submission" date="2015-01" db="EMBL/GenBank/DDBJ databases">
        <title>Evolutionary Origins and Diversification of the Mycorrhizal Mutualists.</title>
        <authorList>
            <consortium name="DOE Joint Genome Institute"/>
            <consortium name="Mycorrhizal Genomics Consortium"/>
            <person name="Kohler A."/>
            <person name="Kuo A."/>
            <person name="Nagy L.G."/>
            <person name="Floudas D."/>
            <person name="Copeland A."/>
            <person name="Barry K.W."/>
            <person name="Cichocki N."/>
            <person name="Veneault-Fourrey C."/>
            <person name="LaButti K."/>
            <person name="Lindquist E.A."/>
            <person name="Lipzen A."/>
            <person name="Lundell T."/>
            <person name="Morin E."/>
            <person name="Murat C."/>
            <person name="Riley R."/>
            <person name="Ohm R."/>
            <person name="Sun H."/>
            <person name="Tunlid A."/>
            <person name="Henrissat B."/>
            <person name="Grigoriev I.V."/>
            <person name="Hibbett D.S."/>
            <person name="Martin F."/>
        </authorList>
    </citation>
    <scope>NUCLEOTIDE SEQUENCE [LARGE SCALE GENOMIC DNA]</scope>
    <source>
        <strain evidence="3">F 1598</strain>
    </source>
</reference>
<evidence type="ECO:0000313" key="3">
    <source>
        <dbReference type="Proteomes" id="UP000054166"/>
    </source>
</evidence>
<sequence>MDYSATSSSPSFPNAQPFVGIVENTIHALRLVQAARQGLIPRIIRRLNDSERRQMITSGAVFVFSVEESGIKRWTDSMVWSPSRIVGNFLVYKEMCERSGARAGQKRTHTLNERGTQTAQWNSQQQSAGRYEGSSGTASPSGQLKVDGLIKKTITVTIDGSDLHLISYYTQDDLQSRRLRRISSRPDIVNLVLQPHLFRFSSFRNPPKVVTGRDGVMNIVCEPEEPEPLESFVAESPDRTRYPSNWRGGNVENVSRQGLAASSPAESFARGRSATMPSQQFHRYGLQGQYDSSNMTPQEDRGEFHWASEMQRDQGQVVLGRSDMEYDSQPQQQRRWPPPSHPLSSARYDPTPPPFSSYPHRSLDPESEKDTSPGGQTAMMTMTDEHASIYGNSLHHIVAQDRHVGLEQPPWSANQNAALQSSHSGIQNSFSLGRPSSSHNPPFAVVHSQGNAHGMWSSNRNNDESYEHSYPDPDLATQTSAHNFYNS</sequence>
<feature type="compositionally biased region" description="Basic and acidic residues" evidence="1">
    <location>
        <begin position="361"/>
        <end position="371"/>
    </location>
</feature>
<feature type="compositionally biased region" description="Basic and acidic residues" evidence="1">
    <location>
        <begin position="461"/>
        <end position="471"/>
    </location>
</feature>
<dbReference type="InterPro" id="IPR018608">
    <property type="entry name" value="Gti1/Pac2"/>
</dbReference>
<dbReference type="Proteomes" id="UP000054166">
    <property type="component" value="Unassembled WGS sequence"/>
</dbReference>
<accession>A0A0C3C5U3</accession>
<dbReference type="PANTHER" id="PTHR28027:SF2">
    <property type="entry name" value="TRANSCRIPTIONAL REGULATOR MIT1"/>
    <property type="match status" value="1"/>
</dbReference>
<feature type="compositionally biased region" description="Polar residues" evidence="1">
    <location>
        <begin position="417"/>
        <end position="440"/>
    </location>
</feature>
<gene>
    <name evidence="2" type="ORF">PILCRDRAFT_817870</name>
</gene>
<dbReference type="EMBL" id="KN832986">
    <property type="protein sequence ID" value="KIM85032.1"/>
    <property type="molecule type" value="Genomic_DNA"/>
</dbReference>
<feature type="compositionally biased region" description="Polar residues" evidence="1">
    <location>
        <begin position="448"/>
        <end position="460"/>
    </location>
</feature>
<name>A0A0C3C5U3_PILCF</name>
<feature type="compositionally biased region" description="Polar residues" evidence="1">
    <location>
        <begin position="113"/>
        <end position="142"/>
    </location>
</feature>
<dbReference type="AlphaFoldDB" id="A0A0C3C5U3"/>
<protein>
    <recommendedName>
        <fullName evidence="4">Gti1/Pac2 family protein</fullName>
    </recommendedName>
</protein>
<feature type="region of interest" description="Disordered" evidence="1">
    <location>
        <begin position="417"/>
        <end position="487"/>
    </location>
</feature>
<dbReference type="HOGENOM" id="CLU_043972_0_0_1"/>
<organism evidence="2 3">
    <name type="scientific">Piloderma croceum (strain F 1598)</name>
    <dbReference type="NCBI Taxonomy" id="765440"/>
    <lineage>
        <taxon>Eukaryota</taxon>
        <taxon>Fungi</taxon>
        <taxon>Dikarya</taxon>
        <taxon>Basidiomycota</taxon>
        <taxon>Agaricomycotina</taxon>
        <taxon>Agaricomycetes</taxon>
        <taxon>Agaricomycetidae</taxon>
        <taxon>Atheliales</taxon>
        <taxon>Atheliaceae</taxon>
        <taxon>Piloderma</taxon>
    </lineage>
</organism>
<evidence type="ECO:0000313" key="2">
    <source>
        <dbReference type="EMBL" id="KIM85032.1"/>
    </source>
</evidence>
<evidence type="ECO:0000256" key="1">
    <source>
        <dbReference type="SAM" id="MobiDB-lite"/>
    </source>
</evidence>
<feature type="compositionally biased region" description="Polar residues" evidence="1">
    <location>
        <begin position="476"/>
        <end position="487"/>
    </location>
</feature>
<dbReference type="InParanoid" id="A0A0C3C5U3"/>
<dbReference type="Pfam" id="PF09729">
    <property type="entry name" value="Gti1_Pac2"/>
    <property type="match status" value="1"/>
</dbReference>